<proteinExistence type="predicted"/>
<gene>
    <name evidence="2" type="ORF">CEX98_04900</name>
</gene>
<dbReference type="RefSeq" id="WP_099641000.1">
    <property type="nucleotide sequence ID" value="NZ_NKHF01000023.1"/>
</dbReference>
<dbReference type="EMBL" id="NKHF01000023">
    <property type="protein sequence ID" value="PCK32931.1"/>
    <property type="molecule type" value="Genomic_DNA"/>
</dbReference>
<dbReference type="OrthoDB" id="6292720at2"/>
<feature type="signal peptide" evidence="1">
    <location>
        <begin position="1"/>
        <end position="24"/>
    </location>
</feature>
<sequence>MKKTIISSALLVLAATTYSQQAEAAHVECLIGGTSTQQFFEPDFCSAMANTDRPSVAFRFVADKDVADVVWSYSASASGSWNCGSGTYCSFRDNGRQNNDFFYNASACVTRVLYKDGTWENTNHCANGHYSKQSSNPF</sequence>
<reference evidence="3" key="1">
    <citation type="journal article" date="2019" name="Genome Announc.">
        <title>Draft Genome Sequence of Pseudoalteromonas piscicida Strain 36Y ROTHPW, an Hypersaline Seawater Isolate from the South Coast of Sonora, Mexico.</title>
        <authorList>
            <person name="Sanchez-Diaz R."/>
            <person name="Molina-Garza Z.J."/>
            <person name="Cruz-Suarez L.E."/>
            <person name="Selvin J."/>
            <person name="Kiran G.S."/>
            <person name="Ibarra-Gamez J.C."/>
            <person name="Gomez-Gil B."/>
            <person name="Galaviz-Silva L."/>
        </authorList>
    </citation>
    <scope>NUCLEOTIDE SEQUENCE [LARGE SCALE GENOMIC DNA]</scope>
    <source>
        <strain evidence="3">36Y_RITHPW</strain>
    </source>
</reference>
<keyword evidence="1" id="KW-0732">Signal</keyword>
<evidence type="ECO:0000313" key="3">
    <source>
        <dbReference type="Proteomes" id="UP000228621"/>
    </source>
</evidence>
<evidence type="ECO:0000313" key="2">
    <source>
        <dbReference type="EMBL" id="PCK32931.1"/>
    </source>
</evidence>
<accession>A0A2A5JUH3</accession>
<evidence type="ECO:0000256" key="1">
    <source>
        <dbReference type="SAM" id="SignalP"/>
    </source>
</evidence>
<keyword evidence="3" id="KW-1185">Reference proteome</keyword>
<dbReference type="Proteomes" id="UP000228621">
    <property type="component" value="Unassembled WGS sequence"/>
</dbReference>
<dbReference type="AlphaFoldDB" id="A0A2A5JUH3"/>
<name>A0A2A5JUH3_PSEO7</name>
<organism evidence="2 3">
    <name type="scientific">Pseudoalteromonas piscicida</name>
    <dbReference type="NCBI Taxonomy" id="43662"/>
    <lineage>
        <taxon>Bacteria</taxon>
        <taxon>Pseudomonadati</taxon>
        <taxon>Pseudomonadota</taxon>
        <taxon>Gammaproteobacteria</taxon>
        <taxon>Alteromonadales</taxon>
        <taxon>Pseudoalteromonadaceae</taxon>
        <taxon>Pseudoalteromonas</taxon>
    </lineage>
</organism>
<comment type="caution">
    <text evidence="2">The sequence shown here is derived from an EMBL/GenBank/DDBJ whole genome shotgun (WGS) entry which is preliminary data.</text>
</comment>
<protein>
    <submittedName>
        <fullName evidence="2">Uncharacterized protein</fullName>
    </submittedName>
</protein>
<feature type="chain" id="PRO_5012291863" evidence="1">
    <location>
        <begin position="25"/>
        <end position="138"/>
    </location>
</feature>